<dbReference type="Gene3D" id="3.40.640.10">
    <property type="entry name" value="Type I PLP-dependent aspartate aminotransferase-like (Major domain)"/>
    <property type="match status" value="1"/>
</dbReference>
<dbReference type="AlphaFoldDB" id="A0A7S0PTQ0"/>
<dbReference type="PANTHER" id="PTHR42858">
    <property type="entry name" value="AMINOTRANSFERASE"/>
    <property type="match status" value="1"/>
</dbReference>
<feature type="domain" description="Aminotransferase class I/classII large" evidence="1">
    <location>
        <begin position="256"/>
        <end position="428"/>
    </location>
</feature>
<dbReference type="Pfam" id="PF00155">
    <property type="entry name" value="Aminotran_1_2"/>
    <property type="match status" value="2"/>
</dbReference>
<dbReference type="PANTHER" id="PTHR42858:SF1">
    <property type="entry name" value="LD15494P"/>
    <property type="match status" value="1"/>
</dbReference>
<gene>
    <name evidence="2" type="ORF">MSP1404_LOCUS8078</name>
</gene>
<proteinExistence type="predicted"/>
<feature type="domain" description="Aminotransferase class I/classII large" evidence="1">
    <location>
        <begin position="19"/>
        <end position="209"/>
    </location>
</feature>
<dbReference type="InterPro" id="IPR004839">
    <property type="entry name" value="Aminotransferase_I/II_large"/>
</dbReference>
<dbReference type="EMBL" id="HBEV01010494">
    <property type="protein sequence ID" value="CAD8590674.1"/>
    <property type="molecule type" value="Transcribed_RNA"/>
</dbReference>
<evidence type="ECO:0000259" key="1">
    <source>
        <dbReference type="Pfam" id="PF00155"/>
    </source>
</evidence>
<dbReference type="SUPFAM" id="SSF53383">
    <property type="entry name" value="PLP-dependent transferases"/>
    <property type="match status" value="1"/>
</dbReference>
<dbReference type="InterPro" id="IPR015424">
    <property type="entry name" value="PyrdxlP-dep_Trfase"/>
</dbReference>
<reference evidence="2" key="1">
    <citation type="submission" date="2021-01" db="EMBL/GenBank/DDBJ databases">
        <authorList>
            <person name="Corre E."/>
            <person name="Pelletier E."/>
            <person name="Niang G."/>
            <person name="Scheremetjew M."/>
            <person name="Finn R."/>
            <person name="Kale V."/>
            <person name="Holt S."/>
            <person name="Cochrane G."/>
            <person name="Meng A."/>
            <person name="Brown T."/>
            <person name="Cohen L."/>
        </authorList>
    </citation>
    <scope>NUCLEOTIDE SEQUENCE</scope>
    <source>
        <strain evidence="2">CCMP494</strain>
    </source>
</reference>
<evidence type="ECO:0000313" key="2">
    <source>
        <dbReference type="EMBL" id="CAD8590674.1"/>
    </source>
</evidence>
<organism evidence="2">
    <name type="scientific">Micromonas pusilla</name>
    <name type="common">Picoplanktonic green alga</name>
    <name type="synonym">Chromulina pusilla</name>
    <dbReference type="NCBI Taxonomy" id="38833"/>
    <lineage>
        <taxon>Eukaryota</taxon>
        <taxon>Viridiplantae</taxon>
        <taxon>Chlorophyta</taxon>
        <taxon>Mamiellophyceae</taxon>
        <taxon>Mamiellales</taxon>
        <taxon>Mamiellaceae</taxon>
        <taxon>Micromonas</taxon>
    </lineage>
</organism>
<dbReference type="GO" id="GO:0047536">
    <property type="term" value="F:2-aminoadipate transaminase activity"/>
    <property type="evidence" value="ECO:0007669"/>
    <property type="project" value="TreeGrafter"/>
</dbReference>
<sequence length="438" mass="47684">MVDAAERLRDTGVIGESATQELNYVARWGSPETLDAIARFLTDQYAFASEPKEKEARGVRPESLMITNGVSHGIDLACAQLTKPGDIVVVELPTYFLAADVFRDNGLDVVGVDGLGEGIGPDGVPDGTPGYFDVGALERRLRVDGLRPRLVYLVPTHSNPRGGTLPERDRKRLVELAVEFNFYVLADEVYHLLHWGEEPPPPRMCEVERGVLEAAGVGGDWDDDAGTGKAAAAWEVRRSDDVYEASAALESSSRSSAARVVSVSSFTKILAPGLRVGWIEAARSIVDMISDRGYVNSGGCVAPFAASIVVSAIENGSQARWLQRLRERYRGTSRALHDAASREEASTGWKVASCPPSGGYFLWIELPADCDERAVMRAAEDAGVAFLPGSRCVPLRCESREPPREERSCRLCFAYLDEEKIVEGVKRLAESVRNARGK</sequence>
<dbReference type="InterPro" id="IPR015422">
    <property type="entry name" value="PyrdxlP-dep_Trfase_small"/>
</dbReference>
<dbReference type="CDD" id="cd00609">
    <property type="entry name" value="AAT_like"/>
    <property type="match status" value="1"/>
</dbReference>
<protein>
    <recommendedName>
        <fullName evidence="1">Aminotransferase class I/classII large domain-containing protein</fullName>
    </recommendedName>
</protein>
<name>A0A7S0PTQ0_MICPS</name>
<dbReference type="Gene3D" id="3.90.1150.10">
    <property type="entry name" value="Aspartate Aminotransferase, domain 1"/>
    <property type="match status" value="1"/>
</dbReference>
<dbReference type="GO" id="GO:0030170">
    <property type="term" value="F:pyridoxal phosphate binding"/>
    <property type="evidence" value="ECO:0007669"/>
    <property type="project" value="InterPro"/>
</dbReference>
<dbReference type="InterPro" id="IPR015421">
    <property type="entry name" value="PyrdxlP-dep_Trfase_major"/>
</dbReference>
<accession>A0A7S0PTQ0</accession>